<protein>
    <submittedName>
        <fullName evidence="1">Uncharacterized protein</fullName>
    </submittedName>
</protein>
<proteinExistence type="predicted"/>
<dbReference type="AlphaFoldDB" id="A0A1F7FG10"/>
<dbReference type="EMBL" id="MFYX01000055">
    <property type="protein sequence ID" value="OGK05538.1"/>
    <property type="molecule type" value="Genomic_DNA"/>
</dbReference>
<name>A0A1F7FG10_UNCRA</name>
<organism evidence="1 2">
    <name type="scientific">Candidatus Raymondbacteria bacterium RIFOXYD12_FULL_49_13</name>
    <dbReference type="NCBI Taxonomy" id="1817890"/>
    <lineage>
        <taxon>Bacteria</taxon>
        <taxon>Raymondiibacteriota</taxon>
    </lineage>
</organism>
<sequence length="63" mass="7293">MAEEEKKGKRRFVGVHFACCNVYQRIYVNKAENGYWGACPRCGKQVRFVIGRTGTDSRFFQAQ</sequence>
<evidence type="ECO:0000313" key="2">
    <source>
        <dbReference type="Proteomes" id="UP000179243"/>
    </source>
</evidence>
<accession>A0A1F7FG10</accession>
<comment type="caution">
    <text evidence="1">The sequence shown here is derived from an EMBL/GenBank/DDBJ whole genome shotgun (WGS) entry which is preliminary data.</text>
</comment>
<reference evidence="1 2" key="1">
    <citation type="journal article" date="2016" name="Nat. Commun.">
        <title>Thousands of microbial genomes shed light on interconnected biogeochemical processes in an aquifer system.</title>
        <authorList>
            <person name="Anantharaman K."/>
            <person name="Brown C.T."/>
            <person name="Hug L.A."/>
            <person name="Sharon I."/>
            <person name="Castelle C.J."/>
            <person name="Probst A.J."/>
            <person name="Thomas B.C."/>
            <person name="Singh A."/>
            <person name="Wilkins M.J."/>
            <person name="Karaoz U."/>
            <person name="Brodie E.L."/>
            <person name="Williams K.H."/>
            <person name="Hubbard S.S."/>
            <person name="Banfield J.F."/>
        </authorList>
    </citation>
    <scope>NUCLEOTIDE SEQUENCE [LARGE SCALE GENOMIC DNA]</scope>
</reference>
<dbReference type="Proteomes" id="UP000179243">
    <property type="component" value="Unassembled WGS sequence"/>
</dbReference>
<gene>
    <name evidence="1" type="ORF">A2519_05470</name>
</gene>
<evidence type="ECO:0000313" key="1">
    <source>
        <dbReference type="EMBL" id="OGK05538.1"/>
    </source>
</evidence>